<evidence type="ECO:0000256" key="2">
    <source>
        <dbReference type="SAM" id="Phobius"/>
    </source>
</evidence>
<accession>A0A558C220</accession>
<feature type="transmembrane region" description="Helical" evidence="2">
    <location>
        <begin position="292"/>
        <end position="314"/>
    </location>
</feature>
<dbReference type="Proteomes" id="UP000317624">
    <property type="component" value="Unassembled WGS sequence"/>
</dbReference>
<dbReference type="Gene3D" id="3.10.310.50">
    <property type="match status" value="1"/>
</dbReference>
<feature type="region of interest" description="Disordered" evidence="1">
    <location>
        <begin position="476"/>
        <end position="524"/>
    </location>
</feature>
<comment type="caution">
    <text evidence="4">The sequence shown here is derived from an EMBL/GenBank/DDBJ whole genome shotgun (WGS) entry which is preliminary data.</text>
</comment>
<feature type="compositionally biased region" description="Gly residues" evidence="1">
    <location>
        <begin position="513"/>
        <end position="524"/>
    </location>
</feature>
<sequence>MLRFRLWYWLLWLGALGGCQLPEPVHRITAANYLTAIPDPKTLGEAYVSDPDSILAPGTAPALNAQLDSLDRSGRAHLDVVLVRSLGAAVPKTAATALFNKWKVGGKTTNNGLLMLLVLDQRRVEFETGYGLEADLPDIICYRIQQRYMLDAARASNYDQAVQQGVAAIIRRLRPAPAPPKPVLATADDSARYYADSLQRALMAQSGYANATDDPLEQALPGEASADNYYPPEPGPPVGLLAVAALALVLYLVLWYRTTQQLRGRGWLVLVPLGLVGGLVGLVLQGKLGPEAFLALLYGLPLLYLHGYFGWHYWQARRPVAPLGRPEAYGQQQAAHRGLAFTAYLFPVGLALYWRWYGRHLAALRDAPFACPDCGLPMHKLDSAAEKTHLAPGQQVEEASRAVEHEVWKCAQGHHLWLAYPNPETKTQVCPACHHRTLAPPRLRVVQAATTSAEGWGWRVATCRFCQHEVQEREVISRLPSPVSSSSSSSSGSSSWGSSSGSSYSSRSTSSGGSSGGGGAGSTW</sequence>
<evidence type="ECO:0000313" key="5">
    <source>
        <dbReference type="Proteomes" id="UP000317624"/>
    </source>
</evidence>
<proteinExistence type="predicted"/>
<feature type="transmembrane region" description="Helical" evidence="2">
    <location>
        <begin position="267"/>
        <end position="286"/>
    </location>
</feature>
<dbReference type="PANTHER" id="PTHR30373">
    <property type="entry name" value="UPF0603 PROTEIN YGCG"/>
    <property type="match status" value="1"/>
</dbReference>
<dbReference type="OrthoDB" id="4244222at2"/>
<dbReference type="EMBL" id="VMRJ01000001">
    <property type="protein sequence ID" value="TVT42819.1"/>
    <property type="molecule type" value="Genomic_DNA"/>
</dbReference>
<dbReference type="PROSITE" id="PS51257">
    <property type="entry name" value="PROKAR_LIPOPROTEIN"/>
    <property type="match status" value="1"/>
</dbReference>
<name>A0A558C220_9BACT</name>
<organism evidence="4 5">
    <name type="scientific">Hymenobacter setariae</name>
    <dbReference type="NCBI Taxonomy" id="2594794"/>
    <lineage>
        <taxon>Bacteria</taxon>
        <taxon>Pseudomonadati</taxon>
        <taxon>Bacteroidota</taxon>
        <taxon>Cytophagia</taxon>
        <taxon>Cytophagales</taxon>
        <taxon>Hymenobacteraceae</taxon>
        <taxon>Hymenobacter</taxon>
    </lineage>
</organism>
<dbReference type="InterPro" id="IPR007621">
    <property type="entry name" value="TPM_dom"/>
</dbReference>
<dbReference type="AlphaFoldDB" id="A0A558C220"/>
<dbReference type="Pfam" id="PF04536">
    <property type="entry name" value="TPM_phosphatase"/>
    <property type="match status" value="1"/>
</dbReference>
<keyword evidence="5" id="KW-1185">Reference proteome</keyword>
<feature type="compositionally biased region" description="Low complexity" evidence="1">
    <location>
        <begin position="484"/>
        <end position="512"/>
    </location>
</feature>
<evidence type="ECO:0000313" key="4">
    <source>
        <dbReference type="EMBL" id="TVT42819.1"/>
    </source>
</evidence>
<gene>
    <name evidence="4" type="ORF">FNT36_01635</name>
</gene>
<feature type="transmembrane region" description="Helical" evidence="2">
    <location>
        <begin position="238"/>
        <end position="255"/>
    </location>
</feature>
<keyword evidence="2" id="KW-1133">Transmembrane helix</keyword>
<feature type="domain" description="TPM" evidence="3">
    <location>
        <begin position="48"/>
        <end position="171"/>
    </location>
</feature>
<feature type="transmembrane region" description="Helical" evidence="2">
    <location>
        <begin position="334"/>
        <end position="356"/>
    </location>
</feature>
<reference evidence="4 5" key="1">
    <citation type="submission" date="2019-07" db="EMBL/GenBank/DDBJ databases">
        <title>Hymenobacter sp. straun FUR1 Genome sequencing and assembly.</title>
        <authorList>
            <person name="Chhetri G."/>
        </authorList>
    </citation>
    <scope>NUCLEOTIDE SEQUENCE [LARGE SCALE GENOMIC DNA]</scope>
    <source>
        <strain evidence="4 5">Fur1</strain>
    </source>
</reference>
<evidence type="ECO:0000256" key="1">
    <source>
        <dbReference type="SAM" id="MobiDB-lite"/>
    </source>
</evidence>
<keyword evidence="2" id="KW-0812">Transmembrane</keyword>
<evidence type="ECO:0000259" key="3">
    <source>
        <dbReference type="Pfam" id="PF04536"/>
    </source>
</evidence>
<dbReference type="RefSeq" id="WP_144843380.1">
    <property type="nucleotide sequence ID" value="NZ_VMRJ01000001.1"/>
</dbReference>
<protein>
    <submittedName>
        <fullName evidence="4">TPM domain-containing protein</fullName>
    </submittedName>
</protein>
<keyword evidence="2" id="KW-0472">Membrane</keyword>
<dbReference type="PANTHER" id="PTHR30373:SF2">
    <property type="entry name" value="UPF0603 PROTEIN YGCG"/>
    <property type="match status" value="1"/>
</dbReference>